<keyword evidence="7" id="KW-1185">Reference proteome</keyword>
<dbReference type="Pfam" id="PF00171">
    <property type="entry name" value="Aldedh"/>
    <property type="match status" value="1"/>
</dbReference>
<evidence type="ECO:0000256" key="2">
    <source>
        <dbReference type="ARBA" id="ARBA00023002"/>
    </source>
</evidence>
<dbReference type="FunFam" id="3.40.309.10:FF:000009">
    <property type="entry name" value="Aldehyde dehydrogenase A"/>
    <property type="match status" value="1"/>
</dbReference>
<dbReference type="STRING" id="388357.GCA_001580365_02272"/>
<evidence type="ECO:0000256" key="4">
    <source>
        <dbReference type="RuleBase" id="RU003345"/>
    </source>
</evidence>
<dbReference type="InterPro" id="IPR016163">
    <property type="entry name" value="Ald_DH_C"/>
</dbReference>
<organism evidence="6 7">
    <name type="scientific">Kocuria turfanensis</name>
    <dbReference type="NCBI Taxonomy" id="388357"/>
    <lineage>
        <taxon>Bacteria</taxon>
        <taxon>Bacillati</taxon>
        <taxon>Actinomycetota</taxon>
        <taxon>Actinomycetes</taxon>
        <taxon>Micrococcales</taxon>
        <taxon>Micrococcaceae</taxon>
        <taxon>Kocuria</taxon>
    </lineage>
</organism>
<dbReference type="InterPro" id="IPR016162">
    <property type="entry name" value="Ald_DH_N"/>
</dbReference>
<comment type="similarity">
    <text evidence="1 4">Belongs to the aldehyde dehydrogenase family.</text>
</comment>
<reference evidence="6 7" key="1">
    <citation type="submission" date="2019-07" db="EMBL/GenBank/DDBJ databases">
        <title>Whole genome shotgun sequence of Kocuria turfanensis NBRC 107627.</title>
        <authorList>
            <person name="Hosoyama A."/>
            <person name="Uohara A."/>
            <person name="Ohji S."/>
            <person name="Ichikawa N."/>
        </authorList>
    </citation>
    <scope>NUCLEOTIDE SEQUENCE [LARGE SCALE GENOMIC DNA]</scope>
    <source>
        <strain evidence="6 7">NBRC 107627</strain>
    </source>
</reference>
<proteinExistence type="inferred from homology"/>
<evidence type="ECO:0000259" key="5">
    <source>
        <dbReference type="Pfam" id="PF00171"/>
    </source>
</evidence>
<feature type="active site" evidence="3">
    <location>
        <position position="259"/>
    </location>
</feature>
<dbReference type="Gene3D" id="3.40.309.10">
    <property type="entry name" value="Aldehyde Dehydrogenase, Chain A, domain 2"/>
    <property type="match status" value="1"/>
</dbReference>
<dbReference type="InterPro" id="IPR015590">
    <property type="entry name" value="Aldehyde_DH_dom"/>
</dbReference>
<dbReference type="GO" id="GO:0016620">
    <property type="term" value="F:oxidoreductase activity, acting on the aldehyde or oxo group of donors, NAD or NADP as acceptor"/>
    <property type="evidence" value="ECO:0007669"/>
    <property type="project" value="InterPro"/>
</dbReference>
<dbReference type="SUPFAM" id="SSF53720">
    <property type="entry name" value="ALDH-like"/>
    <property type="match status" value="1"/>
</dbReference>
<comment type="caution">
    <text evidence="6">The sequence shown here is derived from an EMBL/GenBank/DDBJ whole genome shotgun (WGS) entry which is preliminary data.</text>
</comment>
<dbReference type="CDD" id="cd07106">
    <property type="entry name" value="ALDH_AldA-AAD23400"/>
    <property type="match status" value="1"/>
</dbReference>
<dbReference type="Proteomes" id="UP000321103">
    <property type="component" value="Unassembled WGS sequence"/>
</dbReference>
<accession>A0A512IGJ7</accession>
<protein>
    <submittedName>
        <fullName evidence="6">Aldehyde dehydrogenase</fullName>
    </submittedName>
</protein>
<evidence type="ECO:0000313" key="7">
    <source>
        <dbReference type="Proteomes" id="UP000321103"/>
    </source>
</evidence>
<name>A0A512IGJ7_9MICC</name>
<dbReference type="InterPro" id="IPR029510">
    <property type="entry name" value="Ald_DH_CS_GLU"/>
</dbReference>
<dbReference type="PROSITE" id="PS00070">
    <property type="entry name" value="ALDEHYDE_DEHYDR_CYS"/>
    <property type="match status" value="1"/>
</dbReference>
<dbReference type="InterPro" id="IPR044086">
    <property type="entry name" value="LUC3-like"/>
</dbReference>
<dbReference type="InterPro" id="IPR016160">
    <property type="entry name" value="Ald_DH_CS_CYS"/>
</dbReference>
<dbReference type="PROSITE" id="PS00687">
    <property type="entry name" value="ALDEHYDE_DEHYDR_GLU"/>
    <property type="match status" value="1"/>
</dbReference>
<evidence type="ECO:0000256" key="1">
    <source>
        <dbReference type="ARBA" id="ARBA00009986"/>
    </source>
</evidence>
<evidence type="ECO:0000313" key="6">
    <source>
        <dbReference type="EMBL" id="GEO96834.1"/>
    </source>
</evidence>
<feature type="domain" description="Aldehyde dehydrogenase" evidence="5">
    <location>
        <begin position="35"/>
        <end position="477"/>
    </location>
</feature>
<dbReference type="FunFam" id="3.40.605.10:FF:000007">
    <property type="entry name" value="NAD/NADP-dependent betaine aldehyde dehydrogenase"/>
    <property type="match status" value="1"/>
</dbReference>
<evidence type="ECO:0000256" key="3">
    <source>
        <dbReference type="PROSITE-ProRule" id="PRU10007"/>
    </source>
</evidence>
<dbReference type="AlphaFoldDB" id="A0A512IGJ7"/>
<keyword evidence="2 4" id="KW-0560">Oxidoreductase</keyword>
<sequence>MTTTPAATTDAPADVPAVLGLDELLAAVTDPAGREILDPATGELVGRAPESTVEDLDRALEGARRKQPEWAAVPDAERAALLLRAADAVEANAAALAELLSREQGKPVQNGPNALFEVGGAVAWLRATAALPLEPETLFDDESGRAVLSYEPIGVVGAISPWNWPMMISVWQLAPALRMGNTVVAKPSEYTPLSVLGLAHVLNQVLPEGVLTVVAGGREVGEALSEHPGVDKLMFTGSTATGKAIMRSAAGSLTRLTLELGGNDAGIVLPDADPEAIAEDLFWGAFINTGQTCAALKRLYVHEDVHDAVCEALTRVAAAMPMGQGRDERNVLGPLQNRAQFEIVADLVEQARAGGGRVLIGGEPAAAQPGYFYPTTLVADVDDDNPLVTEEQFGPALPIVKYSSVDEAVRMANRLDVGLGASVWGSDPDRAREVAARLQAGTVWINKHGAVDPRMPFGGIKSSGFGVEFGVEGLKALGVPKVIAS</sequence>
<dbReference type="Gene3D" id="3.40.605.10">
    <property type="entry name" value="Aldehyde Dehydrogenase, Chain A, domain 1"/>
    <property type="match status" value="1"/>
</dbReference>
<gene>
    <name evidence="6" type="ORF">KTU01_29570</name>
</gene>
<dbReference type="PANTHER" id="PTHR11699">
    <property type="entry name" value="ALDEHYDE DEHYDROGENASE-RELATED"/>
    <property type="match status" value="1"/>
</dbReference>
<dbReference type="InterPro" id="IPR016161">
    <property type="entry name" value="Ald_DH/histidinol_DH"/>
</dbReference>
<dbReference type="EMBL" id="BJZS01000099">
    <property type="protein sequence ID" value="GEO96834.1"/>
    <property type="molecule type" value="Genomic_DNA"/>
</dbReference>